<dbReference type="SMART" id="SM00108">
    <property type="entry name" value="B_lectin"/>
    <property type="match status" value="2"/>
</dbReference>
<sequence length="668" mass="75777">MASSLMMASMRSINSCLVILCCFSFFKSFGEASRAGNTLKPGQVMRVGEHLESLNKKFRLQFFKESPTNYGYLVIQYMGSNAKSTVWVANRDNPQYYSSLYLNFTLDGKLVVDDGFGYAVRLNYEQTSVNSDTSATLDDSGNFVLRKGERILWQSFDHLTDTLLPGMKLGLIELMWDSASPQKRFLTSRISPEVPATGSFALGVNPDNRKQLVVWKGKEVYWRSETWNGQSFSSFFGIQKDIGYNLSYFSNENEFYFIFLGDENSYLPLIQIDWRGQIILLRENSMALNLEPSKCKGDDVFTRILGLVNGWHFIVDLGVICLRDCAEICQNNCSCDAFTCVNSSPRMCKFAQVSHGDNIDGSVGEIIFIRRSILVGNTLKPGHVMGMGEYLESFNKKFRLQFLKHSLSDYGCLVIQYMGRNAESTVWVANQLYPQYYYPSVLNFTLDRYLVIDDGYWSFVQLNIEQPGMSSDTSATLEDSGNFVLREGEQILWQSSDNPTNTLLPGMKLGLFDLNSRKPQKQFLTSWISPEVLNAGLFTLGVDPNNTKQLVVWKRDEVYWCSETWNGQNFSSLLGIQKDIGYNLSYFSNENESYFIFLVDENIYSPLLQIVWRGQIALLSENSLTINLAPSKCKDGDVFRCRISEASQGYKIDGAGETLFIRKSNLSA</sequence>
<keyword evidence="1 3" id="KW-0732">Signal</keyword>
<dbReference type="PANTHER" id="PTHR32444">
    <property type="entry name" value="BULB-TYPE LECTIN DOMAIN-CONTAINING PROTEIN"/>
    <property type="match status" value="1"/>
</dbReference>
<proteinExistence type="predicted"/>
<feature type="domain" description="Bulb-type lectin" evidence="4">
    <location>
        <begin position="376"/>
        <end position="498"/>
    </location>
</feature>
<reference evidence="6 7" key="1">
    <citation type="submission" date="2019-09" db="EMBL/GenBank/DDBJ databases">
        <title>A chromosome-level genome assembly of the Chinese tupelo Nyssa sinensis.</title>
        <authorList>
            <person name="Yang X."/>
            <person name="Kang M."/>
            <person name="Yang Y."/>
            <person name="Xiong H."/>
            <person name="Wang M."/>
            <person name="Zhang Z."/>
            <person name="Wang Z."/>
            <person name="Wu H."/>
            <person name="Ma T."/>
            <person name="Liu J."/>
            <person name="Xi Z."/>
        </authorList>
    </citation>
    <scope>NUCLEOTIDE SEQUENCE [LARGE SCALE GENOMIC DNA]</scope>
    <source>
        <strain evidence="6">J267</strain>
        <tissue evidence="6">Leaf</tissue>
    </source>
</reference>
<dbReference type="OrthoDB" id="4062651at2759"/>
<dbReference type="Gene3D" id="2.90.10.30">
    <property type="match status" value="1"/>
</dbReference>
<feature type="chain" id="PRO_5023921842" description="Bulb-type lectin domain-containing protein" evidence="3">
    <location>
        <begin position="33"/>
        <end position="668"/>
    </location>
</feature>
<dbReference type="EMBL" id="CM018040">
    <property type="protein sequence ID" value="KAA8535058.1"/>
    <property type="molecule type" value="Genomic_DNA"/>
</dbReference>
<keyword evidence="7" id="KW-1185">Reference proteome</keyword>
<dbReference type="PROSITE" id="PS50927">
    <property type="entry name" value="BULB_LECTIN"/>
    <property type="match status" value="2"/>
</dbReference>
<evidence type="ECO:0008006" key="8">
    <source>
        <dbReference type="Google" id="ProtNLM"/>
    </source>
</evidence>
<dbReference type="CDD" id="cd00028">
    <property type="entry name" value="B_lectin"/>
    <property type="match status" value="1"/>
</dbReference>
<name>A0A5J5AXK3_9ASTE</name>
<dbReference type="SUPFAM" id="SSF51110">
    <property type="entry name" value="alpha-D-mannose-specific plant lectins"/>
    <property type="match status" value="2"/>
</dbReference>
<dbReference type="InterPro" id="IPR003609">
    <property type="entry name" value="Pan_app"/>
</dbReference>
<evidence type="ECO:0000313" key="6">
    <source>
        <dbReference type="EMBL" id="KAA8535058.1"/>
    </source>
</evidence>
<dbReference type="AlphaFoldDB" id="A0A5J5AXK3"/>
<dbReference type="PANTHER" id="PTHR32444:SF128">
    <property type="entry name" value="CURCULIN-LIKE (MANNOSE-BINDING) LECTIN FAMILY PROTEIN"/>
    <property type="match status" value="1"/>
</dbReference>
<feature type="domain" description="Apple" evidence="5">
    <location>
        <begin position="295"/>
        <end position="372"/>
    </location>
</feature>
<evidence type="ECO:0000259" key="4">
    <source>
        <dbReference type="PROSITE" id="PS50927"/>
    </source>
</evidence>
<dbReference type="Proteomes" id="UP000325577">
    <property type="component" value="Linkage Group LG17"/>
</dbReference>
<dbReference type="InterPro" id="IPR001480">
    <property type="entry name" value="Bulb-type_lectin_dom"/>
</dbReference>
<feature type="signal peptide" evidence="3">
    <location>
        <begin position="1"/>
        <end position="32"/>
    </location>
</feature>
<evidence type="ECO:0000256" key="3">
    <source>
        <dbReference type="SAM" id="SignalP"/>
    </source>
</evidence>
<dbReference type="InterPro" id="IPR036426">
    <property type="entry name" value="Bulb-type_lectin_dom_sf"/>
</dbReference>
<accession>A0A5J5AXK3</accession>
<dbReference type="PROSITE" id="PS50948">
    <property type="entry name" value="PAN"/>
    <property type="match status" value="1"/>
</dbReference>
<gene>
    <name evidence="6" type="ORF">F0562_030061</name>
</gene>
<keyword evidence="2" id="KW-0325">Glycoprotein</keyword>
<evidence type="ECO:0000313" key="7">
    <source>
        <dbReference type="Proteomes" id="UP000325577"/>
    </source>
</evidence>
<feature type="domain" description="Bulb-type lectin" evidence="4">
    <location>
        <begin position="36"/>
        <end position="158"/>
    </location>
</feature>
<evidence type="ECO:0000256" key="2">
    <source>
        <dbReference type="ARBA" id="ARBA00023180"/>
    </source>
</evidence>
<evidence type="ECO:0000256" key="1">
    <source>
        <dbReference type="ARBA" id="ARBA00022729"/>
    </source>
</evidence>
<dbReference type="Gene3D" id="2.90.10.10">
    <property type="entry name" value="Bulb-type lectin domain"/>
    <property type="match status" value="1"/>
</dbReference>
<dbReference type="Pfam" id="PF01453">
    <property type="entry name" value="B_lectin"/>
    <property type="match status" value="2"/>
</dbReference>
<organism evidence="6 7">
    <name type="scientific">Nyssa sinensis</name>
    <dbReference type="NCBI Taxonomy" id="561372"/>
    <lineage>
        <taxon>Eukaryota</taxon>
        <taxon>Viridiplantae</taxon>
        <taxon>Streptophyta</taxon>
        <taxon>Embryophyta</taxon>
        <taxon>Tracheophyta</taxon>
        <taxon>Spermatophyta</taxon>
        <taxon>Magnoliopsida</taxon>
        <taxon>eudicotyledons</taxon>
        <taxon>Gunneridae</taxon>
        <taxon>Pentapetalae</taxon>
        <taxon>asterids</taxon>
        <taxon>Cornales</taxon>
        <taxon>Nyssaceae</taxon>
        <taxon>Nyssa</taxon>
    </lineage>
</organism>
<evidence type="ECO:0000259" key="5">
    <source>
        <dbReference type="PROSITE" id="PS50948"/>
    </source>
</evidence>
<protein>
    <recommendedName>
        <fullName evidence="8">Bulb-type lectin domain-containing protein</fullName>
    </recommendedName>
</protein>